<dbReference type="Pfam" id="PF00072">
    <property type="entry name" value="Response_reg"/>
    <property type="match status" value="1"/>
</dbReference>
<sequence>MDKILIVDDNLSVCQALALMLELNGHRALFCHTESDALSIIEQQDISLVIQDMNFSADTTSGQEGQQLFYAIRELQPNLPIILITAWTQLEMAVELVKEGSADYMSKPWDDDKLLTSISNLLELHRATKNNQQLKRVDNQRTEQIAKADLCGLVFASGTMQRVVDLALQLANSDVSVLVAGPNGAGKDKVADILHANSPLKDKPLIKVNIGALPSELLEAELFGAEAGAFTGASKTRVGRFEAANGGTLFLDEIGNLPLSGQVKLLRILQTGEYERLGSSQTRKVNVRVISATNADLLSDIANGSFREDLYYRLNVIELKVPALCERKDDIVPLIEHFIGPEFSLEKMTKQALLSHPWNGNVRELQNACKRATLLARDSKLQPQDFGLVASDVNQEIEVNKQQILDAMEQHNGVIAHVAKSVGLSRQALYRRLDKFGIER</sequence>
<keyword evidence="9" id="KW-1185">Reference proteome</keyword>
<dbReference type="PANTHER" id="PTHR32071">
    <property type="entry name" value="TRANSCRIPTIONAL REGULATORY PROTEIN"/>
    <property type="match status" value="1"/>
</dbReference>
<evidence type="ECO:0000256" key="2">
    <source>
        <dbReference type="ARBA" id="ARBA00022840"/>
    </source>
</evidence>
<dbReference type="Proteomes" id="UP000281474">
    <property type="component" value="Unassembled WGS sequence"/>
</dbReference>
<dbReference type="SMART" id="SM00382">
    <property type="entry name" value="AAA"/>
    <property type="match status" value="1"/>
</dbReference>
<dbReference type="InterPro" id="IPR027417">
    <property type="entry name" value="P-loop_NTPase"/>
</dbReference>
<dbReference type="InterPro" id="IPR002078">
    <property type="entry name" value="Sigma_54_int"/>
</dbReference>
<evidence type="ECO:0000256" key="4">
    <source>
        <dbReference type="ARBA" id="ARBA00023163"/>
    </source>
</evidence>
<keyword evidence="1" id="KW-0547">Nucleotide-binding</keyword>
<dbReference type="InterPro" id="IPR009057">
    <property type="entry name" value="Homeodomain-like_sf"/>
</dbReference>
<dbReference type="InterPro" id="IPR003593">
    <property type="entry name" value="AAA+_ATPase"/>
</dbReference>
<dbReference type="Pfam" id="PF00158">
    <property type="entry name" value="Sigma54_activat"/>
    <property type="match status" value="1"/>
</dbReference>
<accession>A0A3L8Q1X4</accession>
<feature type="modified residue" description="4-aspartylphosphate" evidence="5">
    <location>
        <position position="52"/>
    </location>
</feature>
<organism evidence="8 9">
    <name type="scientific">Parashewanella curva</name>
    <dbReference type="NCBI Taxonomy" id="2338552"/>
    <lineage>
        <taxon>Bacteria</taxon>
        <taxon>Pseudomonadati</taxon>
        <taxon>Pseudomonadota</taxon>
        <taxon>Gammaproteobacteria</taxon>
        <taxon>Alteromonadales</taxon>
        <taxon>Shewanellaceae</taxon>
        <taxon>Parashewanella</taxon>
    </lineage>
</organism>
<dbReference type="SUPFAM" id="SSF52540">
    <property type="entry name" value="P-loop containing nucleoside triphosphate hydrolases"/>
    <property type="match status" value="1"/>
</dbReference>
<dbReference type="PROSITE" id="PS50110">
    <property type="entry name" value="RESPONSE_REGULATORY"/>
    <property type="match status" value="1"/>
</dbReference>
<dbReference type="CDD" id="cd00009">
    <property type="entry name" value="AAA"/>
    <property type="match status" value="1"/>
</dbReference>
<dbReference type="RefSeq" id="WP_121837086.1">
    <property type="nucleotide sequence ID" value="NZ_ML014753.1"/>
</dbReference>
<evidence type="ECO:0000256" key="3">
    <source>
        <dbReference type="ARBA" id="ARBA00023015"/>
    </source>
</evidence>
<dbReference type="PROSITE" id="PS50045">
    <property type="entry name" value="SIGMA54_INTERACT_4"/>
    <property type="match status" value="1"/>
</dbReference>
<dbReference type="GO" id="GO:0006355">
    <property type="term" value="P:regulation of DNA-templated transcription"/>
    <property type="evidence" value="ECO:0007669"/>
    <property type="project" value="InterPro"/>
</dbReference>
<feature type="domain" description="Response regulatory" evidence="7">
    <location>
        <begin position="3"/>
        <end position="122"/>
    </location>
</feature>
<name>A0A3L8Q1X4_9GAMM</name>
<dbReference type="Gene3D" id="3.40.50.2300">
    <property type="match status" value="1"/>
</dbReference>
<keyword evidence="4" id="KW-0804">Transcription</keyword>
<evidence type="ECO:0000259" key="6">
    <source>
        <dbReference type="PROSITE" id="PS50045"/>
    </source>
</evidence>
<evidence type="ECO:0000259" key="7">
    <source>
        <dbReference type="PROSITE" id="PS50110"/>
    </source>
</evidence>
<comment type="caution">
    <text evidence="8">The sequence shown here is derived from an EMBL/GenBank/DDBJ whole genome shotgun (WGS) entry which is preliminary data.</text>
</comment>
<keyword evidence="5" id="KW-0597">Phosphoprotein</keyword>
<dbReference type="GO" id="GO:0043565">
    <property type="term" value="F:sequence-specific DNA binding"/>
    <property type="evidence" value="ECO:0007669"/>
    <property type="project" value="InterPro"/>
</dbReference>
<dbReference type="InterPro" id="IPR058031">
    <property type="entry name" value="AAA_lid_NorR"/>
</dbReference>
<protein>
    <submittedName>
        <fullName evidence="8">Sigma-54-dependent Fis family transcriptional regulator</fullName>
    </submittedName>
</protein>
<dbReference type="EMBL" id="QZEI01000001">
    <property type="protein sequence ID" value="RLV61687.1"/>
    <property type="molecule type" value="Genomic_DNA"/>
</dbReference>
<dbReference type="PANTHER" id="PTHR32071:SF86">
    <property type="entry name" value="TWO COMPONENT SIGNAL TRANSDUCTION SYSTEM SIGMA54-DEPENDENT RESPONSE REGULATOR FIS FAMILY"/>
    <property type="match status" value="1"/>
</dbReference>
<keyword evidence="2" id="KW-0067">ATP-binding</keyword>
<evidence type="ECO:0000313" key="8">
    <source>
        <dbReference type="EMBL" id="RLV61687.1"/>
    </source>
</evidence>
<dbReference type="PRINTS" id="PR01590">
    <property type="entry name" value="HTHFIS"/>
</dbReference>
<reference evidence="8 9" key="1">
    <citation type="submission" date="2018-09" db="EMBL/GenBank/DDBJ databases">
        <title>Phylogeny of the Shewanellaceae, and recommendation for two new genera, Pseudoshewanella and Parashewanella.</title>
        <authorList>
            <person name="Wang G."/>
        </authorList>
    </citation>
    <scope>NUCLEOTIDE SEQUENCE [LARGE SCALE GENOMIC DNA]</scope>
    <source>
        <strain evidence="8 9">C51</strain>
    </source>
</reference>
<dbReference type="Pfam" id="PF02954">
    <property type="entry name" value="HTH_8"/>
    <property type="match status" value="1"/>
</dbReference>
<evidence type="ECO:0000256" key="5">
    <source>
        <dbReference type="PROSITE-ProRule" id="PRU00169"/>
    </source>
</evidence>
<evidence type="ECO:0000313" key="9">
    <source>
        <dbReference type="Proteomes" id="UP000281474"/>
    </source>
</evidence>
<dbReference type="OrthoDB" id="9804019at2"/>
<dbReference type="InterPro" id="IPR001789">
    <property type="entry name" value="Sig_transdc_resp-reg_receiver"/>
</dbReference>
<evidence type="ECO:0000256" key="1">
    <source>
        <dbReference type="ARBA" id="ARBA00022741"/>
    </source>
</evidence>
<dbReference type="SMART" id="SM00448">
    <property type="entry name" value="REC"/>
    <property type="match status" value="1"/>
</dbReference>
<dbReference type="Gene3D" id="1.10.10.60">
    <property type="entry name" value="Homeodomain-like"/>
    <property type="match status" value="1"/>
</dbReference>
<dbReference type="SUPFAM" id="SSF46689">
    <property type="entry name" value="Homeodomain-like"/>
    <property type="match status" value="1"/>
</dbReference>
<dbReference type="GO" id="GO:0005524">
    <property type="term" value="F:ATP binding"/>
    <property type="evidence" value="ECO:0007669"/>
    <property type="project" value="UniProtKB-KW"/>
</dbReference>
<dbReference type="Gene3D" id="3.40.50.300">
    <property type="entry name" value="P-loop containing nucleotide triphosphate hydrolases"/>
    <property type="match status" value="1"/>
</dbReference>
<dbReference type="PROSITE" id="PS00676">
    <property type="entry name" value="SIGMA54_INTERACT_2"/>
    <property type="match status" value="1"/>
</dbReference>
<dbReference type="SUPFAM" id="SSF52172">
    <property type="entry name" value="CheY-like"/>
    <property type="match status" value="1"/>
</dbReference>
<keyword evidence="3" id="KW-0805">Transcription regulation</keyword>
<feature type="domain" description="Sigma-54 factor interaction" evidence="6">
    <location>
        <begin position="153"/>
        <end position="374"/>
    </location>
</feature>
<dbReference type="AlphaFoldDB" id="A0A3L8Q1X4"/>
<dbReference type="GO" id="GO:0000160">
    <property type="term" value="P:phosphorelay signal transduction system"/>
    <property type="evidence" value="ECO:0007669"/>
    <property type="project" value="InterPro"/>
</dbReference>
<dbReference type="FunFam" id="3.40.50.300:FF:000006">
    <property type="entry name" value="DNA-binding transcriptional regulator NtrC"/>
    <property type="match status" value="1"/>
</dbReference>
<dbReference type="InterPro" id="IPR002197">
    <property type="entry name" value="HTH_Fis"/>
</dbReference>
<proteinExistence type="predicted"/>
<gene>
    <name evidence="8" type="ORF">D5018_00795</name>
</gene>
<dbReference type="Gene3D" id="1.10.8.60">
    <property type="match status" value="1"/>
</dbReference>
<dbReference type="InterPro" id="IPR011006">
    <property type="entry name" value="CheY-like_superfamily"/>
</dbReference>
<dbReference type="Pfam" id="PF25601">
    <property type="entry name" value="AAA_lid_14"/>
    <property type="match status" value="1"/>
</dbReference>
<dbReference type="InterPro" id="IPR025943">
    <property type="entry name" value="Sigma_54_int_dom_ATP-bd_2"/>
</dbReference>